<protein>
    <submittedName>
        <fullName evidence="1">Uncharacterized protein</fullName>
    </submittedName>
</protein>
<accession>A0A6C0ITW7</accession>
<reference evidence="1" key="1">
    <citation type="journal article" date="2020" name="Nature">
        <title>Giant virus diversity and host interactions through global metagenomics.</title>
        <authorList>
            <person name="Schulz F."/>
            <person name="Roux S."/>
            <person name="Paez-Espino D."/>
            <person name="Jungbluth S."/>
            <person name="Walsh D.A."/>
            <person name="Denef V.J."/>
            <person name="McMahon K.D."/>
            <person name="Konstantinidis K.T."/>
            <person name="Eloe-Fadrosh E.A."/>
            <person name="Kyrpides N.C."/>
            <person name="Woyke T."/>
        </authorList>
    </citation>
    <scope>NUCLEOTIDE SEQUENCE</scope>
    <source>
        <strain evidence="1">GVMAG-M-3300024302-11</strain>
    </source>
</reference>
<dbReference type="AlphaFoldDB" id="A0A6C0ITW7"/>
<evidence type="ECO:0000313" key="1">
    <source>
        <dbReference type="EMBL" id="QHT96704.1"/>
    </source>
</evidence>
<organism evidence="1">
    <name type="scientific">viral metagenome</name>
    <dbReference type="NCBI Taxonomy" id="1070528"/>
    <lineage>
        <taxon>unclassified sequences</taxon>
        <taxon>metagenomes</taxon>
        <taxon>organismal metagenomes</taxon>
    </lineage>
</organism>
<dbReference type="EMBL" id="MN740264">
    <property type="protein sequence ID" value="QHT96704.1"/>
    <property type="molecule type" value="Genomic_DNA"/>
</dbReference>
<sequence length="193" mass="22112">MSFSRINYDQCAYDLQINRSVAPGNYRLFPGSVDNCNKCYPYNQPSNSKEQVSVARSNCDTGFGSLATVESELTNRTNYLEKCNKEGKNNGYLKAKVFHKPLCAKTIESEDTRFTNPLDNYRGMSLTGFYFNPYLHVNPQCQIQSNKDRNGNSTRQYVKDSYRAPNQEYWDNGQTLPPKPKKVERKSCKTCCT</sequence>
<proteinExistence type="predicted"/>
<name>A0A6C0ITW7_9ZZZZ</name>